<dbReference type="AlphaFoldDB" id="A0A0C3I3K1"/>
<gene>
    <name evidence="3" type="ORF">OIDMADRAFT_48808</name>
</gene>
<evidence type="ECO:0000313" key="3">
    <source>
        <dbReference type="EMBL" id="KIN08967.1"/>
    </source>
</evidence>
<sequence>MSASNPAITVPAYSPDVSGLTLPSPAPIQQDPGYQHSNGLFQGPNDIDDYARSAMMVQFLYRRFGAYGWLQQDQVAQVPVSVGIVMRAKNGDDTEFISEPQTMDNNVKTICANLNLAIVFSMSSDVTDLIFTRIEKDDSEITLWPYTITVPIIDSLEVLANNRTDVGRGEFCCLIRKEKVALVWGNAAEEMIVRGSDVETKLISFICGLPIPERPLATEHVRSQTLATRWYSLEPLRRLFRGSGDTPIQ</sequence>
<dbReference type="InParanoid" id="A0A0C3I3K1"/>
<dbReference type="InterPro" id="IPR057688">
    <property type="entry name" value="DUF7928"/>
</dbReference>
<evidence type="ECO:0000313" key="4">
    <source>
        <dbReference type="Proteomes" id="UP000054321"/>
    </source>
</evidence>
<reference evidence="3 4" key="1">
    <citation type="submission" date="2014-04" db="EMBL/GenBank/DDBJ databases">
        <authorList>
            <consortium name="DOE Joint Genome Institute"/>
            <person name="Kuo A."/>
            <person name="Martino E."/>
            <person name="Perotto S."/>
            <person name="Kohler A."/>
            <person name="Nagy L.G."/>
            <person name="Floudas D."/>
            <person name="Copeland A."/>
            <person name="Barry K.W."/>
            <person name="Cichocki N."/>
            <person name="Veneault-Fourrey C."/>
            <person name="LaButti K."/>
            <person name="Lindquist E.A."/>
            <person name="Lipzen A."/>
            <person name="Lundell T."/>
            <person name="Morin E."/>
            <person name="Murat C."/>
            <person name="Sun H."/>
            <person name="Tunlid A."/>
            <person name="Henrissat B."/>
            <person name="Grigoriev I.V."/>
            <person name="Hibbett D.S."/>
            <person name="Martin F."/>
            <person name="Nordberg H.P."/>
            <person name="Cantor M.N."/>
            <person name="Hua S.X."/>
        </authorList>
    </citation>
    <scope>NUCLEOTIDE SEQUENCE [LARGE SCALE GENOMIC DNA]</scope>
    <source>
        <strain evidence="3 4">Zn</strain>
    </source>
</reference>
<keyword evidence="4" id="KW-1185">Reference proteome</keyword>
<accession>A0A0C3I3K1</accession>
<dbReference type="PANTHER" id="PTHR35408">
    <property type="entry name" value="CHROMOSOME 15, WHOLE GENOME SHOTGUN SEQUENCE"/>
    <property type="match status" value="1"/>
</dbReference>
<protein>
    <recommendedName>
        <fullName evidence="2">DUF7928 domain-containing protein</fullName>
    </recommendedName>
</protein>
<evidence type="ECO:0000259" key="2">
    <source>
        <dbReference type="Pfam" id="PF25550"/>
    </source>
</evidence>
<dbReference type="EMBL" id="KN832870">
    <property type="protein sequence ID" value="KIN08967.1"/>
    <property type="molecule type" value="Genomic_DNA"/>
</dbReference>
<dbReference type="OrthoDB" id="38531at2759"/>
<evidence type="ECO:0000256" key="1">
    <source>
        <dbReference type="SAM" id="MobiDB-lite"/>
    </source>
</evidence>
<dbReference type="Pfam" id="PF25550">
    <property type="entry name" value="DUF7928"/>
    <property type="match status" value="1"/>
</dbReference>
<dbReference type="STRING" id="913774.A0A0C3I3K1"/>
<reference evidence="4" key="2">
    <citation type="submission" date="2015-01" db="EMBL/GenBank/DDBJ databases">
        <title>Evolutionary Origins and Diversification of the Mycorrhizal Mutualists.</title>
        <authorList>
            <consortium name="DOE Joint Genome Institute"/>
            <consortium name="Mycorrhizal Genomics Consortium"/>
            <person name="Kohler A."/>
            <person name="Kuo A."/>
            <person name="Nagy L.G."/>
            <person name="Floudas D."/>
            <person name="Copeland A."/>
            <person name="Barry K.W."/>
            <person name="Cichocki N."/>
            <person name="Veneault-Fourrey C."/>
            <person name="LaButti K."/>
            <person name="Lindquist E.A."/>
            <person name="Lipzen A."/>
            <person name="Lundell T."/>
            <person name="Morin E."/>
            <person name="Murat C."/>
            <person name="Riley R."/>
            <person name="Ohm R."/>
            <person name="Sun H."/>
            <person name="Tunlid A."/>
            <person name="Henrissat B."/>
            <person name="Grigoriev I.V."/>
            <person name="Hibbett D.S."/>
            <person name="Martin F."/>
        </authorList>
    </citation>
    <scope>NUCLEOTIDE SEQUENCE [LARGE SCALE GENOMIC DNA]</scope>
    <source>
        <strain evidence="4">Zn</strain>
    </source>
</reference>
<proteinExistence type="predicted"/>
<name>A0A0C3I3K1_OIDMZ</name>
<dbReference type="HOGENOM" id="CLU_1116030_0_0_1"/>
<dbReference type="Proteomes" id="UP000054321">
    <property type="component" value="Unassembled WGS sequence"/>
</dbReference>
<dbReference type="PANTHER" id="PTHR35408:SF2">
    <property type="entry name" value="GLYCOSYLTRANSFERASE 2-LIKE DOMAIN-CONTAINING PROTEIN"/>
    <property type="match status" value="1"/>
</dbReference>
<organism evidence="3 4">
    <name type="scientific">Oidiodendron maius (strain Zn)</name>
    <dbReference type="NCBI Taxonomy" id="913774"/>
    <lineage>
        <taxon>Eukaryota</taxon>
        <taxon>Fungi</taxon>
        <taxon>Dikarya</taxon>
        <taxon>Ascomycota</taxon>
        <taxon>Pezizomycotina</taxon>
        <taxon>Leotiomycetes</taxon>
        <taxon>Leotiomycetes incertae sedis</taxon>
        <taxon>Myxotrichaceae</taxon>
        <taxon>Oidiodendron</taxon>
    </lineage>
</organism>
<feature type="domain" description="DUF7928" evidence="2">
    <location>
        <begin position="52"/>
        <end position="206"/>
    </location>
</feature>
<feature type="region of interest" description="Disordered" evidence="1">
    <location>
        <begin position="21"/>
        <end position="41"/>
    </location>
</feature>